<dbReference type="EMBL" id="CACRXK020002028">
    <property type="protein sequence ID" value="CAB3992342.1"/>
    <property type="molecule type" value="Genomic_DNA"/>
</dbReference>
<evidence type="ECO:0000313" key="9">
    <source>
        <dbReference type="EMBL" id="CAB3992342.1"/>
    </source>
</evidence>
<feature type="compositionally biased region" description="Basic and acidic residues" evidence="7">
    <location>
        <begin position="231"/>
        <end position="249"/>
    </location>
</feature>
<evidence type="ECO:0000256" key="4">
    <source>
        <dbReference type="ARBA" id="ARBA00022454"/>
    </source>
</evidence>
<feature type="domain" description="INTS8 TPR repeats" evidence="8">
    <location>
        <begin position="527"/>
        <end position="985"/>
    </location>
</feature>
<dbReference type="OrthoDB" id="64340at2759"/>
<dbReference type="PANTHER" id="PTHR13350:SF1">
    <property type="entry name" value="INTEGRATOR COMPLEX SUBUNIT 8"/>
    <property type="match status" value="1"/>
</dbReference>
<name>A0A6S7GR00_PARCT</name>
<reference evidence="9" key="1">
    <citation type="submission" date="2020-04" db="EMBL/GenBank/DDBJ databases">
        <authorList>
            <person name="Alioto T."/>
            <person name="Alioto T."/>
            <person name="Gomez Garrido J."/>
        </authorList>
    </citation>
    <scope>NUCLEOTIDE SEQUENCE</scope>
    <source>
        <strain evidence="9">A484AB</strain>
    </source>
</reference>
<evidence type="ECO:0000256" key="6">
    <source>
        <dbReference type="SAM" id="Coils"/>
    </source>
</evidence>
<evidence type="ECO:0000256" key="5">
    <source>
        <dbReference type="ARBA" id="ARBA00023242"/>
    </source>
</evidence>
<feature type="non-terminal residue" evidence="9">
    <location>
        <position position="1046"/>
    </location>
</feature>
<keyword evidence="5" id="KW-0539">Nucleus</keyword>
<comment type="subcellular location">
    <subcellularLocation>
        <location evidence="2">Chromosome</location>
    </subcellularLocation>
    <subcellularLocation>
        <location evidence="1">Nucleus</location>
    </subcellularLocation>
</comment>
<evidence type="ECO:0000256" key="1">
    <source>
        <dbReference type="ARBA" id="ARBA00004123"/>
    </source>
</evidence>
<dbReference type="Pfam" id="PF25756">
    <property type="entry name" value="TPR_INTS8"/>
    <property type="match status" value="1"/>
</dbReference>
<accession>A0A6S7GR00</accession>
<dbReference type="InterPro" id="IPR038751">
    <property type="entry name" value="INTS8"/>
</dbReference>
<evidence type="ECO:0000259" key="8">
    <source>
        <dbReference type="Pfam" id="PF25756"/>
    </source>
</evidence>
<evidence type="ECO:0000313" key="10">
    <source>
        <dbReference type="Proteomes" id="UP001152795"/>
    </source>
</evidence>
<dbReference type="GO" id="GO:0034472">
    <property type="term" value="P:snRNA 3'-end processing"/>
    <property type="evidence" value="ECO:0007669"/>
    <property type="project" value="InterPro"/>
</dbReference>
<organism evidence="9 10">
    <name type="scientific">Paramuricea clavata</name>
    <name type="common">Red gorgonian</name>
    <name type="synonym">Violescent sea-whip</name>
    <dbReference type="NCBI Taxonomy" id="317549"/>
    <lineage>
        <taxon>Eukaryota</taxon>
        <taxon>Metazoa</taxon>
        <taxon>Cnidaria</taxon>
        <taxon>Anthozoa</taxon>
        <taxon>Octocorallia</taxon>
        <taxon>Malacalcyonacea</taxon>
        <taxon>Plexauridae</taxon>
        <taxon>Paramuricea</taxon>
    </lineage>
</organism>
<gene>
    <name evidence="9" type="ORF">PACLA_8A037692</name>
</gene>
<evidence type="ECO:0000256" key="2">
    <source>
        <dbReference type="ARBA" id="ARBA00004286"/>
    </source>
</evidence>
<proteinExistence type="inferred from homology"/>
<keyword evidence="6" id="KW-0175">Coiled coil</keyword>
<comment type="similarity">
    <text evidence="3">Belongs to the Integrator subunit 8 family.</text>
</comment>
<feature type="region of interest" description="Disordered" evidence="7">
    <location>
        <begin position="219"/>
        <end position="262"/>
    </location>
</feature>
<feature type="coiled-coil region" evidence="6">
    <location>
        <begin position="174"/>
        <end position="204"/>
    </location>
</feature>
<dbReference type="AlphaFoldDB" id="A0A6S7GR00"/>
<dbReference type="Proteomes" id="UP001152795">
    <property type="component" value="Unassembled WGS sequence"/>
</dbReference>
<protein>
    <recommendedName>
        <fullName evidence="8">INTS8 TPR repeats domain-containing protein</fullName>
    </recommendedName>
</protein>
<evidence type="ECO:0000256" key="7">
    <source>
        <dbReference type="SAM" id="MobiDB-lite"/>
    </source>
</evidence>
<sequence length="1046" mass="119677">MESKNAPDVMWFEFLFDKTGTLLTTHLSTPNAAPSAEQLITQFLEKSGYIAPWTKKETATKTAQNGQEKQDVVETNVKRKEPLLLLALHVASHLDWNLGHLETGLPLYVQYVLLQELVKMFYKETEDIQPSPELLKVEKNAIFPLLLYYRWIVRSIVDQTSSKLTENNTNELPFADAKNEKSEMEKLIEKIEAEETTAINVLQQGTSWKDDLTFPVLPPLKITSTENEEDKSEKDETKIAGEGTEKDAESSDNTMDTSETKTVSSQSIIGQTCFDLGTLFFYKGNIEKAKSLFETCSSVQCASNSFYTVDKKRLSGYYTACCSLLHCPVREDLVSSLSLMSQMEQCKYDGYKNLVSLLIKDNADQQVPYTFKRCLEADVVRYIQQNFRADKTLPWKVCCCNTTGNLLAGRCVDPEFWKMLENSSGEQFKCFIEHFVDSLALVSDRQRSEKNGLILSQLESAIASLLVGQLAEERLEILVKSNIGRYLDINNLKKALEKHEQDLQNASCTFSPISLQPHKDARIDVQVQVSQLEHDLQITSCPSQIPNILMRLHSRDPDPHKNHAKGYESALYGSYIQDLKDDIQQDLLHVLFSKANQCSQRKDFVVAKSFLDFGFQTMQDQRKRYGNTATFDKLSNFLSQEILVINILMAEENREKLSPDIMRRIMSNLTIGVSDYAPKSHAIETMVVYLLNVQEWAFLSDLDVRGAKEAMDYKELARSIASVCTSLTKPPLWRKMAKIMWDTILKIFTSTVQHKRMLSDGTLIDIKREPEHLPHFVKFIQKIKDETCLSLIMSCLERMRSLESPSDEEDKAEQKNTTTMYSHLWPTSIPSASSIEFPQIGLAWLEVIDHSVTVHPFNPAFLKTQGDTFYENENHLNALRCYLQAGAAASDFFSLAVPKAVWDNTVYRKMIACCSAFNAHTQVAVLCQFLEPLDYSLAFNAMKQTTRNDASEFYYNCIWDVTLLEFVVHIHSKRGENDKKQIAVQNSEFIDLHRSDVHIRLLRCTMQDVLVTYYFLLQQQKGRESCWHETHTNTENNGEHFFMICW</sequence>
<evidence type="ECO:0000256" key="3">
    <source>
        <dbReference type="ARBA" id="ARBA00007147"/>
    </source>
</evidence>
<keyword evidence="4" id="KW-0158">Chromosome</keyword>
<dbReference type="PANTHER" id="PTHR13350">
    <property type="entry name" value="INTEGRATOR COMPLEX SUBUNIT 8"/>
    <property type="match status" value="1"/>
</dbReference>
<feature type="compositionally biased region" description="Polar residues" evidence="7">
    <location>
        <begin position="251"/>
        <end position="262"/>
    </location>
</feature>
<comment type="caution">
    <text evidence="9">The sequence shown here is derived from an EMBL/GenBank/DDBJ whole genome shotgun (WGS) entry which is preliminary data.</text>
</comment>
<dbReference type="GO" id="GO:0005694">
    <property type="term" value="C:chromosome"/>
    <property type="evidence" value="ECO:0007669"/>
    <property type="project" value="UniProtKB-SubCell"/>
</dbReference>
<dbReference type="InterPro" id="IPR057980">
    <property type="entry name" value="TPR_INTS8"/>
</dbReference>
<dbReference type="GO" id="GO:0032039">
    <property type="term" value="C:integrator complex"/>
    <property type="evidence" value="ECO:0007669"/>
    <property type="project" value="TreeGrafter"/>
</dbReference>
<keyword evidence="10" id="KW-1185">Reference proteome</keyword>